<gene>
    <name evidence="2" type="ORF">SMACR_04928</name>
</gene>
<protein>
    <submittedName>
        <fullName evidence="2">Uncharacterized protein</fullName>
    </submittedName>
</protein>
<evidence type="ECO:0000313" key="3">
    <source>
        <dbReference type="Proteomes" id="UP000433876"/>
    </source>
</evidence>
<feature type="region of interest" description="Disordered" evidence="1">
    <location>
        <begin position="1"/>
        <end position="53"/>
    </location>
</feature>
<dbReference type="EMBL" id="NMPR01000102">
    <property type="protein sequence ID" value="KAA8630507.1"/>
    <property type="molecule type" value="Genomic_DNA"/>
</dbReference>
<evidence type="ECO:0000256" key="1">
    <source>
        <dbReference type="SAM" id="MobiDB-lite"/>
    </source>
</evidence>
<evidence type="ECO:0000313" key="2">
    <source>
        <dbReference type="EMBL" id="KAA8630507.1"/>
    </source>
</evidence>
<name>A0A8S8ZIL7_SORMA</name>
<dbReference type="OMA" id="NHENYLA"/>
<accession>A0A8S8ZIL7</accession>
<reference evidence="2 3" key="1">
    <citation type="submission" date="2017-07" db="EMBL/GenBank/DDBJ databases">
        <title>Genome sequence of the Sordaria macrospora wild type strain R19027.</title>
        <authorList>
            <person name="Nowrousian M."/>
            <person name="Teichert I."/>
            <person name="Kueck U."/>
        </authorList>
    </citation>
    <scope>NUCLEOTIDE SEQUENCE [LARGE SCALE GENOMIC DNA]</scope>
    <source>
        <strain evidence="2 3">R19027</strain>
        <tissue evidence="2">Mycelium</tissue>
    </source>
</reference>
<sequence>MPPKRKQNPRTADKPGPGRPKKTKTATTNDGGLHVPSQAMKSTFSKPPAPTHPFAPNELLKSLLPRSGFDYSMFHLVHPEGINHENYLAMDPEHADWLITALFKNSGVNPYAYGYDYQNQVGTRSHLHLVVETGLTTLFNALHDVVSELDLTECKLVGNDTDKAGAGYLSPFWEQVVADTKYSGAWFHVGGSHRQQVGHQAQDKPVVLGGQKWKVPISWTGYLRTKPPMTRARGREATVPYLCSISRPNPEQMYCIPSPEQVHYFPSGAPPGPGYKPLITMSNTPDPCSPSTSEGLHKAFLALHSLMALILDAREYVIERPGRFPSRNLPSNDPLILAIDHFRDYLEAAFDPSDEPVQGAFYSYHATLFRLELPVAAGLFGGSSDVEEDEDDEDDEDERLSDTESDYACSSYAGSVSAKKFWR</sequence>
<dbReference type="Proteomes" id="UP000433876">
    <property type="component" value="Unassembled WGS sequence"/>
</dbReference>
<dbReference type="VEuPathDB" id="FungiDB:SMAC_04928"/>
<proteinExistence type="predicted"/>
<organism evidence="2 3">
    <name type="scientific">Sordaria macrospora</name>
    <dbReference type="NCBI Taxonomy" id="5147"/>
    <lineage>
        <taxon>Eukaryota</taxon>
        <taxon>Fungi</taxon>
        <taxon>Dikarya</taxon>
        <taxon>Ascomycota</taxon>
        <taxon>Pezizomycotina</taxon>
        <taxon>Sordariomycetes</taxon>
        <taxon>Sordariomycetidae</taxon>
        <taxon>Sordariales</taxon>
        <taxon>Sordariaceae</taxon>
        <taxon>Sordaria</taxon>
    </lineage>
</organism>
<feature type="compositionally biased region" description="Acidic residues" evidence="1">
    <location>
        <begin position="385"/>
        <end position="405"/>
    </location>
</feature>
<dbReference type="AlphaFoldDB" id="A0A8S8ZIL7"/>
<feature type="region of interest" description="Disordered" evidence="1">
    <location>
        <begin position="382"/>
        <end position="407"/>
    </location>
</feature>
<comment type="caution">
    <text evidence="2">The sequence shown here is derived from an EMBL/GenBank/DDBJ whole genome shotgun (WGS) entry which is preliminary data.</text>
</comment>